<dbReference type="Gene3D" id="1.10.8.60">
    <property type="match status" value="1"/>
</dbReference>
<evidence type="ECO:0000259" key="6">
    <source>
        <dbReference type="SMART" id="SM01086"/>
    </source>
</evidence>
<dbReference type="InterPro" id="IPR050130">
    <property type="entry name" value="ClpA_ClpB"/>
</dbReference>
<dbReference type="EMBL" id="MEVM01000161">
    <property type="protein sequence ID" value="OGC64842.1"/>
    <property type="molecule type" value="Genomic_DNA"/>
</dbReference>
<dbReference type="InterPro" id="IPR003959">
    <property type="entry name" value="ATPase_AAA_core"/>
</dbReference>
<dbReference type="InterPro" id="IPR027417">
    <property type="entry name" value="P-loop_NTPase"/>
</dbReference>
<feature type="domain" description="Clp ATPase C-terminal" evidence="6">
    <location>
        <begin position="296"/>
        <end position="396"/>
    </location>
</feature>
<feature type="domain" description="AAA+ ATPase" evidence="5">
    <location>
        <begin position="53"/>
        <end position="245"/>
    </location>
</feature>
<dbReference type="GO" id="GO:0034605">
    <property type="term" value="P:cellular response to heat"/>
    <property type="evidence" value="ECO:0007669"/>
    <property type="project" value="TreeGrafter"/>
</dbReference>
<dbReference type="GO" id="GO:0005737">
    <property type="term" value="C:cytoplasm"/>
    <property type="evidence" value="ECO:0007669"/>
    <property type="project" value="TreeGrafter"/>
</dbReference>
<dbReference type="PANTHER" id="PTHR11638:SF18">
    <property type="entry name" value="HEAT SHOCK PROTEIN 104"/>
    <property type="match status" value="1"/>
</dbReference>
<name>A0A1F4W5X8_UNCKA</name>
<dbReference type="Pfam" id="PF07724">
    <property type="entry name" value="AAA_2"/>
    <property type="match status" value="1"/>
</dbReference>
<dbReference type="SUPFAM" id="SSF52540">
    <property type="entry name" value="P-loop containing nucleoside triphosphate hydrolases"/>
    <property type="match status" value="1"/>
</dbReference>
<keyword evidence="1" id="KW-0547">Nucleotide-binding</keyword>
<gene>
    <name evidence="7" type="ORF">A3J33_03970</name>
</gene>
<evidence type="ECO:0000256" key="4">
    <source>
        <dbReference type="SAM" id="MobiDB-lite"/>
    </source>
</evidence>
<dbReference type="SMART" id="SM00382">
    <property type="entry name" value="AAA"/>
    <property type="match status" value="1"/>
</dbReference>
<keyword evidence="2" id="KW-0067">ATP-binding</keyword>
<dbReference type="PANTHER" id="PTHR11638">
    <property type="entry name" value="ATP-DEPENDENT CLP PROTEASE"/>
    <property type="match status" value="1"/>
</dbReference>
<comment type="caution">
    <text evidence="7">The sequence shown here is derived from an EMBL/GenBank/DDBJ whole genome shotgun (WGS) entry which is preliminary data.</text>
</comment>
<feature type="region of interest" description="Disordered" evidence="4">
    <location>
        <begin position="408"/>
        <end position="433"/>
    </location>
</feature>
<keyword evidence="3" id="KW-0143">Chaperone</keyword>
<dbReference type="InterPro" id="IPR019489">
    <property type="entry name" value="Clp_ATPase_C"/>
</dbReference>
<dbReference type="GO" id="GO:0016887">
    <property type="term" value="F:ATP hydrolysis activity"/>
    <property type="evidence" value="ECO:0007669"/>
    <property type="project" value="InterPro"/>
</dbReference>
<dbReference type="Pfam" id="PF10431">
    <property type="entry name" value="ClpB_D2-small"/>
    <property type="match status" value="1"/>
</dbReference>
<evidence type="ECO:0008006" key="9">
    <source>
        <dbReference type="Google" id="ProtNLM"/>
    </source>
</evidence>
<proteinExistence type="predicted"/>
<evidence type="ECO:0000256" key="3">
    <source>
        <dbReference type="ARBA" id="ARBA00023186"/>
    </source>
</evidence>
<evidence type="ECO:0000313" key="7">
    <source>
        <dbReference type="EMBL" id="OGC64842.1"/>
    </source>
</evidence>
<dbReference type="Gene3D" id="3.40.50.300">
    <property type="entry name" value="P-loop containing nucleotide triphosphate hydrolases"/>
    <property type="match status" value="1"/>
</dbReference>
<evidence type="ECO:0000313" key="8">
    <source>
        <dbReference type="Proteomes" id="UP000176492"/>
    </source>
</evidence>
<dbReference type="AlphaFoldDB" id="A0A1F4W5X8"/>
<reference evidence="7 8" key="1">
    <citation type="journal article" date="2016" name="Nat. Commun.">
        <title>Thousands of microbial genomes shed light on interconnected biogeochemical processes in an aquifer system.</title>
        <authorList>
            <person name="Anantharaman K."/>
            <person name="Brown C.T."/>
            <person name="Hug L.A."/>
            <person name="Sharon I."/>
            <person name="Castelle C.J."/>
            <person name="Probst A.J."/>
            <person name="Thomas B.C."/>
            <person name="Singh A."/>
            <person name="Wilkins M.J."/>
            <person name="Karaoz U."/>
            <person name="Brodie E.L."/>
            <person name="Williams K.H."/>
            <person name="Hubbard S.S."/>
            <person name="Banfield J.F."/>
        </authorList>
    </citation>
    <scope>NUCLEOTIDE SEQUENCE [LARGE SCALE GENOMIC DNA]</scope>
</reference>
<evidence type="ECO:0000256" key="1">
    <source>
        <dbReference type="ARBA" id="ARBA00022741"/>
    </source>
</evidence>
<dbReference type="InterPro" id="IPR003593">
    <property type="entry name" value="AAA+_ATPase"/>
</dbReference>
<dbReference type="SMART" id="SM01086">
    <property type="entry name" value="ClpB_D2-small"/>
    <property type="match status" value="1"/>
</dbReference>
<sequence length="433" mass="48502">MTDKLVAPNESPSPTRDIERGLKERLIGQDRAIREITRALERAFAGLNNPEHPIAVLAFFGPTGTGKTLAAEALANCFTKKIVWRCSRYHECLVEYSDEEQRAGEVPKCCPVHSKSNPPIERVALPSIWTIDCGAMGGSLDHAVTVLLGSPPSYVGHNQPPLFAGGKAPRVVLFDEAEKALLSSGWNGNSSFANILLKILDKGKIRNNHGEEVDFTQSIIILTGNLGAVEIMKEFSGKLGFSTAEQSSRKDFSKMTDEEIAQINRRIYATVKAKAERELAPEFLNRLDRLVVFHFLTHRDYERILQKELAKVQKRVKRKVIKKRKAPAFVLTFSPPVLDYLLRESLGDRQSGARPVVRVIEKKVVTELAKLINGRMIKPRDHLEARVEKENNEEGVPEETIVFYRTNSQESRTAILSPSPHHRRPSSLEDEDA</sequence>
<organism evidence="7 8">
    <name type="scientific">candidate division WWE3 bacterium RIFCSPLOWO2_02_FULL_53_10</name>
    <dbReference type="NCBI Taxonomy" id="1802629"/>
    <lineage>
        <taxon>Bacteria</taxon>
        <taxon>Katanobacteria</taxon>
    </lineage>
</organism>
<evidence type="ECO:0000259" key="5">
    <source>
        <dbReference type="SMART" id="SM00382"/>
    </source>
</evidence>
<dbReference type="Proteomes" id="UP000176492">
    <property type="component" value="Unassembled WGS sequence"/>
</dbReference>
<protein>
    <recommendedName>
        <fullName evidence="9">AAA+ ATPase domain-containing protein</fullName>
    </recommendedName>
</protein>
<accession>A0A1F4W5X8</accession>
<evidence type="ECO:0000256" key="2">
    <source>
        <dbReference type="ARBA" id="ARBA00022840"/>
    </source>
</evidence>
<dbReference type="GO" id="GO:0005524">
    <property type="term" value="F:ATP binding"/>
    <property type="evidence" value="ECO:0007669"/>
    <property type="project" value="UniProtKB-KW"/>
</dbReference>